<organism evidence="1">
    <name type="scientific">uncultured Caudovirales phage</name>
    <dbReference type="NCBI Taxonomy" id="2100421"/>
    <lineage>
        <taxon>Viruses</taxon>
        <taxon>Duplodnaviria</taxon>
        <taxon>Heunggongvirae</taxon>
        <taxon>Uroviricota</taxon>
        <taxon>Caudoviricetes</taxon>
        <taxon>Peduoviridae</taxon>
        <taxon>Maltschvirus</taxon>
        <taxon>Maltschvirus maltsch</taxon>
    </lineage>
</organism>
<dbReference type="EMBL" id="LR797257">
    <property type="protein sequence ID" value="CAB4197493.1"/>
    <property type="molecule type" value="Genomic_DNA"/>
</dbReference>
<protein>
    <submittedName>
        <fullName evidence="1">Uncharacterized protein</fullName>
    </submittedName>
</protein>
<evidence type="ECO:0000313" key="1">
    <source>
        <dbReference type="EMBL" id="CAB4197493.1"/>
    </source>
</evidence>
<sequence length="455" mass="51500">MKKFALSSLILLSVSCVQASSSYSIISSLDNSNYGVVSNPESLNLNSSIVSEPIPRSNRSNSFSSLRSRLASFNILDIPEVQSIYIEEESSFIGDLSLLESILLDEDLTNSLFISDNISRFTARYEASLFLPEVDTTLRADEVNDLLNLDVSIQSDISLENDKNLLLKDIQNIKNKLIAKHVQQEIPKIIKTISLLPMQLNSLVENRVADLKSSGVSSGSNTYISNIWNRIGSSWGKQPYYTNSTFSIIGIDSSTNFNNLIVGILYSNNYTENNFIISKQNVITDSFGVYAYFITDKELELTLTSIFGKSKIFLINPNYSFQTQGRYNYSNLGLQKELITLIPNVSIIPKVGKSYFKISIDSLKGENKPTFYYKKNQILDIYGIGAVYNHFLEDKLIKYKLDYEINKYSNSSAFYRIGLLTSINKEALIWSIIYNYNFAKKYFDNSLALQINYSF</sequence>
<name>A0A6J5RJC7_9CAUD</name>
<accession>A0A6J5RJC7</accession>
<dbReference type="InterPro" id="IPR036709">
    <property type="entry name" value="Autotransporte_beta_dom_sf"/>
</dbReference>
<reference evidence="1" key="1">
    <citation type="submission" date="2020-05" db="EMBL/GenBank/DDBJ databases">
        <authorList>
            <person name="Chiriac C."/>
            <person name="Salcher M."/>
            <person name="Ghai R."/>
            <person name="Kavagutti S V."/>
        </authorList>
    </citation>
    <scope>NUCLEOTIDE SEQUENCE</scope>
</reference>
<gene>
    <name evidence="1" type="ORF">UFOVP1311_18</name>
</gene>
<dbReference type="PROSITE" id="PS51257">
    <property type="entry name" value="PROKAR_LIPOPROTEIN"/>
    <property type="match status" value="1"/>
</dbReference>
<proteinExistence type="predicted"/>
<dbReference type="SUPFAM" id="SSF103515">
    <property type="entry name" value="Autotransporter"/>
    <property type="match status" value="1"/>
</dbReference>